<feature type="domain" description="TLC" evidence="10">
    <location>
        <begin position="113"/>
        <end position="322"/>
    </location>
</feature>
<dbReference type="OrthoDB" id="3053196at2759"/>
<evidence type="ECO:0000256" key="9">
    <source>
        <dbReference type="SAM" id="Phobius"/>
    </source>
</evidence>
<feature type="transmembrane region" description="Helical" evidence="9">
    <location>
        <begin position="252"/>
        <end position="274"/>
    </location>
</feature>
<dbReference type="PANTHER" id="PTHR12371">
    <property type="entry name" value="TRANSLOCATION ASSOCIATED MEMBRANE PROTEIN"/>
    <property type="match status" value="1"/>
</dbReference>
<keyword evidence="7 9" id="KW-0472">Membrane</keyword>
<feature type="transmembrane region" description="Helical" evidence="9">
    <location>
        <begin position="153"/>
        <end position="172"/>
    </location>
</feature>
<evidence type="ECO:0000256" key="3">
    <source>
        <dbReference type="ARBA" id="ARBA00022448"/>
    </source>
</evidence>
<keyword evidence="6 9" id="KW-1133">Transmembrane helix</keyword>
<evidence type="ECO:0000256" key="6">
    <source>
        <dbReference type="ARBA" id="ARBA00022989"/>
    </source>
</evidence>
<dbReference type="PANTHER" id="PTHR12371:SF11">
    <property type="entry name" value="TRANSLOCATING CHAIN-ASSOCIATED MEMBRANE PROTEIN"/>
    <property type="match status" value="1"/>
</dbReference>
<comment type="subcellular location">
    <subcellularLocation>
        <location evidence="1">Membrane</location>
        <topology evidence="1">Multi-pass membrane protein</topology>
    </subcellularLocation>
</comment>
<gene>
    <name evidence="11" type="ORF">GWI33_016318</name>
</gene>
<evidence type="ECO:0000256" key="8">
    <source>
        <dbReference type="SAM" id="MobiDB-lite"/>
    </source>
</evidence>
<comment type="similarity">
    <text evidence="2">Belongs to the TRAM family.</text>
</comment>
<dbReference type="Proteomes" id="UP000625711">
    <property type="component" value="Unassembled WGS sequence"/>
</dbReference>
<sequence>MVKPLRKSSNKNPPILSHEFVIQNHADIVSCVAMVFVIGLMVQATSPLASVFITLHHNVTGDHGDLPLYLPGFRDMAAVFFYSLICVIVHAIIQEYVLDKISKKLHLSKSKLAIFSTSGQLLAFYLTSVGWGLDIVLREHFIPNFSRIWSEYPAPMFFMFKMYLIFQLAYSLHEIPELYFQKVKKEEWTSKASMSLVGLALVLIPYVLNFNRLLVVLLVLHHTARLIYHGAQLVQTVDKEEKFSRVTRLTSTISQVGACLGSIIVAVLTLWYGLALRENQTLDVRAGYFNTPTVRFSVLVGVIVLQTYLIFKVFSQEIGRSKENVGTTTLPKPKAPKKDKSKKTAKKSEYSDLPEVDQNTNKALRKQKVK</sequence>
<keyword evidence="5" id="KW-0653">Protein transport</keyword>
<keyword evidence="3" id="KW-0813">Transport</keyword>
<dbReference type="AlphaFoldDB" id="A0A834M777"/>
<feature type="region of interest" description="Disordered" evidence="8">
    <location>
        <begin position="325"/>
        <end position="370"/>
    </location>
</feature>
<feature type="transmembrane region" description="Helical" evidence="9">
    <location>
        <begin position="76"/>
        <end position="93"/>
    </location>
</feature>
<evidence type="ECO:0000256" key="2">
    <source>
        <dbReference type="ARBA" id="ARBA00005999"/>
    </source>
</evidence>
<evidence type="ECO:0000256" key="4">
    <source>
        <dbReference type="ARBA" id="ARBA00022692"/>
    </source>
</evidence>
<feature type="transmembrane region" description="Helical" evidence="9">
    <location>
        <begin position="192"/>
        <end position="208"/>
    </location>
</feature>
<reference evidence="11" key="1">
    <citation type="submission" date="2020-08" db="EMBL/GenBank/DDBJ databases">
        <title>Genome sequencing and assembly of the red palm weevil Rhynchophorus ferrugineus.</title>
        <authorList>
            <person name="Dias G.B."/>
            <person name="Bergman C.M."/>
            <person name="Manee M."/>
        </authorList>
    </citation>
    <scope>NUCLEOTIDE SEQUENCE</scope>
    <source>
        <strain evidence="11">AA-2017</strain>
        <tissue evidence="11">Whole larva</tissue>
    </source>
</reference>
<dbReference type="GO" id="GO:0006616">
    <property type="term" value="P:SRP-dependent cotranslational protein targeting to membrane, translocation"/>
    <property type="evidence" value="ECO:0007669"/>
    <property type="project" value="InterPro"/>
</dbReference>
<evidence type="ECO:0000313" key="11">
    <source>
        <dbReference type="EMBL" id="KAF7270736.1"/>
    </source>
</evidence>
<evidence type="ECO:0000256" key="1">
    <source>
        <dbReference type="ARBA" id="ARBA00004141"/>
    </source>
</evidence>
<evidence type="ECO:0000259" key="10">
    <source>
        <dbReference type="SMART" id="SM00724"/>
    </source>
</evidence>
<dbReference type="InterPro" id="IPR016447">
    <property type="entry name" value="Translocation_assoc_membrane"/>
</dbReference>
<proteinExistence type="inferred from homology"/>
<name>A0A834M777_RHYFE</name>
<evidence type="ECO:0000256" key="7">
    <source>
        <dbReference type="ARBA" id="ARBA00023136"/>
    </source>
</evidence>
<dbReference type="GO" id="GO:0005789">
    <property type="term" value="C:endoplasmic reticulum membrane"/>
    <property type="evidence" value="ECO:0007669"/>
    <property type="project" value="TreeGrafter"/>
</dbReference>
<keyword evidence="4 9" id="KW-0812">Transmembrane</keyword>
<organism evidence="11 12">
    <name type="scientific">Rhynchophorus ferrugineus</name>
    <name type="common">Red palm weevil</name>
    <name type="synonym">Curculio ferrugineus</name>
    <dbReference type="NCBI Taxonomy" id="354439"/>
    <lineage>
        <taxon>Eukaryota</taxon>
        <taxon>Metazoa</taxon>
        <taxon>Ecdysozoa</taxon>
        <taxon>Arthropoda</taxon>
        <taxon>Hexapoda</taxon>
        <taxon>Insecta</taxon>
        <taxon>Pterygota</taxon>
        <taxon>Neoptera</taxon>
        <taxon>Endopterygota</taxon>
        <taxon>Coleoptera</taxon>
        <taxon>Polyphaga</taxon>
        <taxon>Cucujiformia</taxon>
        <taxon>Curculionidae</taxon>
        <taxon>Dryophthorinae</taxon>
        <taxon>Rhynchophorus</taxon>
    </lineage>
</organism>
<dbReference type="EMBL" id="JAACXV010014065">
    <property type="protein sequence ID" value="KAF7270736.1"/>
    <property type="molecule type" value="Genomic_DNA"/>
</dbReference>
<feature type="transmembrane region" description="Helical" evidence="9">
    <location>
        <begin position="294"/>
        <end position="314"/>
    </location>
</feature>
<dbReference type="Pfam" id="PF03798">
    <property type="entry name" value="TRAM_LAG1_CLN8"/>
    <property type="match status" value="1"/>
</dbReference>
<feature type="compositionally biased region" description="Basic residues" evidence="8">
    <location>
        <begin position="334"/>
        <end position="345"/>
    </location>
</feature>
<keyword evidence="12" id="KW-1185">Reference proteome</keyword>
<comment type="caution">
    <text evidence="11">The sequence shown here is derived from an EMBL/GenBank/DDBJ whole genome shotgun (WGS) entry which is preliminary data.</text>
</comment>
<dbReference type="SMART" id="SM00724">
    <property type="entry name" value="TLC"/>
    <property type="match status" value="1"/>
</dbReference>
<accession>A0A834M777</accession>
<evidence type="ECO:0000313" key="12">
    <source>
        <dbReference type="Proteomes" id="UP000625711"/>
    </source>
</evidence>
<protein>
    <recommendedName>
        <fullName evidence="10">TLC domain-containing protein</fullName>
    </recommendedName>
</protein>
<dbReference type="InterPro" id="IPR006634">
    <property type="entry name" value="TLC-dom"/>
</dbReference>
<feature type="transmembrane region" description="Helical" evidence="9">
    <location>
        <begin position="113"/>
        <end position="133"/>
    </location>
</feature>
<dbReference type="GO" id="GO:0045048">
    <property type="term" value="P:protein insertion into ER membrane"/>
    <property type="evidence" value="ECO:0007669"/>
    <property type="project" value="TreeGrafter"/>
</dbReference>
<evidence type="ECO:0000256" key="5">
    <source>
        <dbReference type="ARBA" id="ARBA00022927"/>
    </source>
</evidence>